<dbReference type="OrthoDB" id="68076at2759"/>
<gene>
    <name evidence="5" type="primary">UBN2</name>
    <name evidence="7" type="synonym">LOC112684577</name>
    <name evidence="5" type="ORF">g.94567</name>
</gene>
<feature type="compositionally biased region" description="Low complexity" evidence="2">
    <location>
        <begin position="604"/>
        <end position="620"/>
    </location>
</feature>
<evidence type="ECO:0000256" key="2">
    <source>
        <dbReference type="SAM" id="MobiDB-lite"/>
    </source>
</evidence>
<feature type="domain" description="Hpc2-related" evidence="3">
    <location>
        <begin position="90"/>
        <end position="141"/>
    </location>
</feature>
<feature type="compositionally biased region" description="Polar residues" evidence="2">
    <location>
        <begin position="699"/>
        <end position="711"/>
    </location>
</feature>
<feature type="region of interest" description="Disordered" evidence="2">
    <location>
        <begin position="876"/>
        <end position="903"/>
    </location>
</feature>
<proteinExistence type="predicted"/>
<feature type="compositionally biased region" description="Low complexity" evidence="2">
    <location>
        <begin position="843"/>
        <end position="852"/>
    </location>
</feature>
<evidence type="ECO:0000313" key="7">
    <source>
        <dbReference type="RefSeq" id="XP_025411948.1"/>
    </source>
</evidence>
<feature type="region of interest" description="Disordered" evidence="2">
    <location>
        <begin position="545"/>
        <end position="622"/>
    </location>
</feature>
<feature type="region of interest" description="Disordered" evidence="2">
    <location>
        <begin position="1"/>
        <end position="20"/>
    </location>
</feature>
<feature type="compositionally biased region" description="Low complexity" evidence="2">
    <location>
        <begin position="892"/>
        <end position="903"/>
    </location>
</feature>
<dbReference type="InterPro" id="IPR014840">
    <property type="entry name" value="HRD"/>
</dbReference>
<dbReference type="GO" id="GO:0006325">
    <property type="term" value="P:chromatin organization"/>
    <property type="evidence" value="ECO:0007669"/>
    <property type="project" value="TreeGrafter"/>
</dbReference>
<evidence type="ECO:0000313" key="5">
    <source>
        <dbReference type="EMBL" id="MBY77677.1"/>
    </source>
</evidence>
<dbReference type="Proteomes" id="UP000694846">
    <property type="component" value="Unplaced"/>
</dbReference>
<organism evidence="5">
    <name type="scientific">Sipha flava</name>
    <name type="common">yellow sugarcane aphid</name>
    <dbReference type="NCBI Taxonomy" id="143950"/>
    <lineage>
        <taxon>Eukaryota</taxon>
        <taxon>Metazoa</taxon>
        <taxon>Ecdysozoa</taxon>
        <taxon>Arthropoda</taxon>
        <taxon>Hexapoda</taxon>
        <taxon>Insecta</taxon>
        <taxon>Pterygota</taxon>
        <taxon>Neoptera</taxon>
        <taxon>Paraneoptera</taxon>
        <taxon>Hemiptera</taxon>
        <taxon>Sternorrhyncha</taxon>
        <taxon>Aphidomorpha</taxon>
        <taxon>Aphidoidea</taxon>
        <taxon>Aphididae</taxon>
        <taxon>Sipha</taxon>
    </lineage>
</organism>
<feature type="region of interest" description="Disordered" evidence="2">
    <location>
        <begin position="811"/>
        <end position="854"/>
    </location>
</feature>
<reference evidence="7" key="2">
    <citation type="submission" date="2025-04" db="UniProtKB">
        <authorList>
            <consortium name="RefSeq"/>
        </authorList>
    </citation>
    <scope>IDENTIFICATION</scope>
    <source>
        <tissue evidence="7">Whole body</tissue>
    </source>
</reference>
<feature type="region of interest" description="Disordered" evidence="2">
    <location>
        <begin position="185"/>
        <end position="216"/>
    </location>
</feature>
<feature type="compositionally biased region" description="Polar residues" evidence="2">
    <location>
        <begin position="271"/>
        <end position="286"/>
    </location>
</feature>
<accession>A0A2S2QIX3</accession>
<evidence type="ECO:0000259" key="4">
    <source>
        <dbReference type="Pfam" id="PF14075"/>
    </source>
</evidence>
<feature type="region of interest" description="Disordered" evidence="2">
    <location>
        <begin position="699"/>
        <end position="718"/>
    </location>
</feature>
<keyword evidence="1" id="KW-0597">Phosphoprotein</keyword>
<keyword evidence="6" id="KW-1185">Reference proteome</keyword>
<dbReference type="Pfam" id="PF14075">
    <property type="entry name" value="UBN_AB"/>
    <property type="match status" value="1"/>
</dbReference>
<dbReference type="PANTHER" id="PTHR21669">
    <property type="entry name" value="CAPZ-INTERACTING PROTEIN AND RELATED PROTEINS"/>
    <property type="match status" value="1"/>
</dbReference>
<feature type="compositionally biased region" description="Low complexity" evidence="2">
    <location>
        <begin position="196"/>
        <end position="205"/>
    </location>
</feature>
<dbReference type="Pfam" id="PF08729">
    <property type="entry name" value="HUN"/>
    <property type="match status" value="1"/>
</dbReference>
<reference evidence="5" key="1">
    <citation type="submission" date="2018-04" db="EMBL/GenBank/DDBJ databases">
        <title>Transcriptome assembly of Sipha flava.</title>
        <authorList>
            <person name="Scully E.D."/>
            <person name="Geib S.M."/>
            <person name="Palmer N.A."/>
            <person name="Koch K."/>
            <person name="Bradshaw J."/>
            <person name="Heng-Moss T."/>
            <person name="Sarath G."/>
        </authorList>
    </citation>
    <scope>NUCLEOTIDE SEQUENCE</scope>
</reference>
<feature type="compositionally biased region" description="Polar residues" evidence="2">
    <location>
        <begin position="738"/>
        <end position="757"/>
    </location>
</feature>
<feature type="compositionally biased region" description="Basic and acidic residues" evidence="2">
    <location>
        <begin position="826"/>
        <end position="842"/>
    </location>
</feature>
<evidence type="ECO:0000259" key="3">
    <source>
        <dbReference type="Pfam" id="PF08729"/>
    </source>
</evidence>
<dbReference type="InterPro" id="IPR026947">
    <property type="entry name" value="UBN_middle_dom"/>
</dbReference>
<dbReference type="PANTHER" id="PTHR21669:SF28">
    <property type="entry name" value="YEMANUCLEIN"/>
    <property type="match status" value="1"/>
</dbReference>
<feature type="region of interest" description="Disordered" evidence="2">
    <location>
        <begin position="738"/>
        <end position="769"/>
    </location>
</feature>
<feature type="compositionally biased region" description="Basic and acidic residues" evidence="2">
    <location>
        <begin position="758"/>
        <end position="769"/>
    </location>
</feature>
<feature type="domain" description="Ubinuclein middle" evidence="4">
    <location>
        <begin position="342"/>
        <end position="540"/>
    </location>
</feature>
<feature type="region of interest" description="Disordered" evidence="2">
    <location>
        <begin position="264"/>
        <end position="286"/>
    </location>
</feature>
<dbReference type="AlphaFoldDB" id="A0A2S2QIX3"/>
<sequence length="1027" mass="116095">MSNTYTVEKKSETKTNPQHSPTIRIQVDLFEPTEERYPVFNYQKLLIEEKKRRRRDQQANFDENEESIKQLADHYEQKFGIISSVKKKKKKKTAFYNYSELAAGYDENDSFIDNTEIFDEVLPKEVETKLGGYYVNSGSLEFKEISEVTEDSDEIKSSQPRMHFINSVLEDSDEKLPTFVVSNNSGKNSCTETKTCETSNDSSSCSKEEKESPTSVCPSILSVNGKCKRRQSIDSDSANSIIPYKKKKISTVKSLIQEKKVQLPECKPSGSKETQPVFSEEVPTTENNVSSINDTIESVIYAACSKPVNVSSSPGDIKSTQNIINPPISIDIPVSNGVHNIAEELPEIIMEIIESIKTEAQIANQNNLNIFSEQINLNLLSLEYQKEILPFNAQPVYALLAECMLCDKEKLVKQVNNLVDSEEAKITEPIEKLRTAIKEVLPSVIEQYTLECNKILDQRMVNGFSNDGMKSKPGPKRPRRKFPWNEEFRAYVREIINIRTTTYSKIKRSKSIDIYIAQFINSRIKSLWPNGWMKSTNILKEIKAKEKDSRPKVPKKQPLQNSPTKLMNAIKVASKHKVSNSAMNKIHKSNKQKPSKIPDLSTETPKSTSHAPSSSQSTATKFKPFYNSPHSVAISTLSDDIHPYQATITTTAINGCNKKDPENNSVIVKTEASAGDILDLSPNKPNAMSLNKQNDVTVISNNTSQDNNSPAKTDWLSNPKHMIHQPIKHRWLQKLQNTPSPDQQRFTHISTVDQQSTKPKDDKLQTSNKLDCKKVDDKSTAKDMLSQIINESLMDNTSPLPSQFTTNSYYKTREETKSPATSTIKQDTKNEFTDWSHNDRNITSRTSSSQRSFSEELVEKETQEVIRNLLVLNQMSGSSRNTRDNMPKKHSPSVSMYSSPHSSNTLVSSPLGVIHHPAYRNTYSTTSSTMCKSRNELTHGTTIDIPKMSIGFQEDEFLKQMVKTEESNSRLTKDNNYQKQGISPYSLIKTSAQSSDNLFQQQLYSKINTKSNQDMGHNSITYSNVNK</sequence>
<evidence type="ECO:0000313" key="6">
    <source>
        <dbReference type="Proteomes" id="UP000694846"/>
    </source>
</evidence>
<evidence type="ECO:0000256" key="1">
    <source>
        <dbReference type="ARBA" id="ARBA00022553"/>
    </source>
</evidence>
<feature type="compositionally biased region" description="Basic residues" evidence="2">
    <location>
        <begin position="585"/>
        <end position="594"/>
    </location>
</feature>
<dbReference type="EMBL" id="GGMS01008474">
    <property type="protein sequence ID" value="MBY77677.1"/>
    <property type="molecule type" value="Transcribed_RNA"/>
</dbReference>
<dbReference type="RefSeq" id="XP_025411948.1">
    <property type="nucleotide sequence ID" value="XM_025556163.1"/>
</dbReference>
<dbReference type="GO" id="GO:0005634">
    <property type="term" value="C:nucleus"/>
    <property type="evidence" value="ECO:0007669"/>
    <property type="project" value="TreeGrafter"/>
</dbReference>
<name>A0A2S2QIX3_9HEMI</name>
<protein>
    <submittedName>
        <fullName evidence="5 7">Ubinuclein-2</fullName>
    </submittedName>
</protein>